<keyword evidence="1" id="KW-0812">Transmembrane</keyword>
<sequence length="89" mass="9665">MVNRLSRFLMAALLASLIAAVCTWGLSLFWVAIGGGSMTLHGWIAMGLGVLGTVGLAWGLMALAFRSHREGWDDRVDNRLDPGRDDHGR</sequence>
<evidence type="ECO:0000313" key="2">
    <source>
        <dbReference type="EMBL" id="QQQ17269.1"/>
    </source>
</evidence>
<feature type="transmembrane region" description="Helical" evidence="1">
    <location>
        <begin position="12"/>
        <end position="31"/>
    </location>
</feature>
<dbReference type="EMBL" id="CP067977">
    <property type="protein sequence ID" value="QQQ17269.1"/>
    <property type="molecule type" value="Genomic_DNA"/>
</dbReference>
<keyword evidence="3" id="KW-1185">Reference proteome</keyword>
<organism evidence="2 3">
    <name type="scientific">Brevundimonas vitisensis</name>
    <dbReference type="NCBI Taxonomy" id="2800818"/>
    <lineage>
        <taxon>Bacteria</taxon>
        <taxon>Pseudomonadati</taxon>
        <taxon>Pseudomonadota</taxon>
        <taxon>Alphaproteobacteria</taxon>
        <taxon>Caulobacterales</taxon>
        <taxon>Caulobacteraceae</taxon>
        <taxon>Brevundimonas</taxon>
    </lineage>
</organism>
<dbReference type="RefSeq" id="WP_201101476.1">
    <property type="nucleotide sequence ID" value="NZ_CP067977.1"/>
</dbReference>
<name>A0ABX7BID4_9CAUL</name>
<feature type="transmembrane region" description="Helical" evidence="1">
    <location>
        <begin position="43"/>
        <end position="65"/>
    </location>
</feature>
<evidence type="ECO:0000256" key="1">
    <source>
        <dbReference type="SAM" id="Phobius"/>
    </source>
</evidence>
<accession>A0ABX7BID4</accession>
<proteinExistence type="predicted"/>
<dbReference type="Proteomes" id="UP000595448">
    <property type="component" value="Chromosome"/>
</dbReference>
<evidence type="ECO:0008006" key="4">
    <source>
        <dbReference type="Google" id="ProtNLM"/>
    </source>
</evidence>
<keyword evidence="1" id="KW-0472">Membrane</keyword>
<keyword evidence="1" id="KW-1133">Transmembrane helix</keyword>
<evidence type="ECO:0000313" key="3">
    <source>
        <dbReference type="Proteomes" id="UP000595448"/>
    </source>
</evidence>
<gene>
    <name evidence="2" type="ORF">JIP62_07790</name>
</gene>
<protein>
    <recommendedName>
        <fullName evidence="4">Lipoprotein</fullName>
    </recommendedName>
</protein>
<reference evidence="2 3" key="1">
    <citation type="submission" date="2021-01" db="EMBL/GenBank/DDBJ databases">
        <title>Brevundimonas vitis sp. nov., an bacterium isolated from grape (Vitis vinifera).</title>
        <authorList>
            <person name="Jiang L."/>
            <person name="Lee J."/>
        </authorList>
    </citation>
    <scope>NUCLEOTIDE SEQUENCE [LARGE SCALE GENOMIC DNA]</scope>
    <source>
        <strain evidence="2 3">GRTSA-9</strain>
    </source>
</reference>